<evidence type="ECO:0000256" key="6">
    <source>
        <dbReference type="ARBA" id="ARBA00023242"/>
    </source>
</evidence>
<dbReference type="InterPro" id="IPR047260">
    <property type="entry name" value="ERCC1-like_central_dom"/>
</dbReference>
<dbReference type="PANTHER" id="PTHR12749:SF0">
    <property type="entry name" value="DNA EXCISION REPAIR PROTEIN ERCC-1"/>
    <property type="match status" value="1"/>
</dbReference>
<reference evidence="9 10" key="1">
    <citation type="submission" date="2020-03" db="EMBL/GenBank/DDBJ databases">
        <title>FDA dAtabase for Regulatory Grade micrObial Sequences (FDA-ARGOS): Supporting development and validation of Infectious Disease Dx tests.</title>
        <authorList>
            <person name="Campos J."/>
            <person name="Goldberg B."/>
            <person name="Tallon L."/>
            <person name="Sadzewicz L."/>
            <person name="Vavikolanu K."/>
            <person name="Mehta A."/>
            <person name="Aluvathingal J."/>
            <person name="Nadendla S."/>
            <person name="Nandy P."/>
            <person name="Geyer C."/>
            <person name="Yan Y."/>
            <person name="Sichtig H."/>
        </authorList>
    </citation>
    <scope>NUCLEOTIDE SEQUENCE [LARGE SCALE GENOMIC DNA]</scope>
    <source>
        <strain evidence="9 10">FDAARGOS_656</strain>
    </source>
</reference>
<dbReference type="InterPro" id="IPR004579">
    <property type="entry name" value="ERCC1/RAD10/SWI10"/>
</dbReference>
<keyword evidence="5" id="KW-0234">DNA repair</keyword>
<dbReference type="InterPro" id="IPR011335">
    <property type="entry name" value="Restrct_endonuc-II-like"/>
</dbReference>
<dbReference type="SUPFAM" id="SSF47781">
    <property type="entry name" value="RuvA domain 2-like"/>
    <property type="match status" value="1"/>
</dbReference>
<evidence type="ECO:0000256" key="5">
    <source>
        <dbReference type="ARBA" id="ARBA00023204"/>
    </source>
</evidence>
<evidence type="ECO:0000313" key="9">
    <source>
        <dbReference type="EMBL" id="KAF6063165.1"/>
    </source>
</evidence>
<sequence length="338" mass="37248">MSNTKDNANDIDASSFASILAGVQKMREDTGSIPSQDPTLAEVNHDTQPNASSLNAIQPPAPVPAPPPQTHTNVTNEKYQKATLNESTAKPIPPKRNNNSVKPSTKRTQTSGPSDILVSRSQEGNPLLSTPIMQATPWSFDKSLLSDYYINPKFQIIFLTLKYHKLHPEHIWNRWKKLNQGSSTVHTRGDDALRVLLVVVDVDSHQDLLRKLSDFCIKHDLSLVLAWSYEEAANYIALCKQLDKAPLKGRKIIEGTKGSDYNSSVVKAFTGIKSVNKTDVSNLLANCKSVKEIVLQSCQNDNDDGIGLASIPGLGAKKLENLKKVFSEPFISNKDYDT</sequence>
<organism evidence="9 10">
    <name type="scientific">Candida albicans</name>
    <name type="common">Yeast</name>
    <dbReference type="NCBI Taxonomy" id="5476"/>
    <lineage>
        <taxon>Eukaryota</taxon>
        <taxon>Fungi</taxon>
        <taxon>Dikarya</taxon>
        <taxon>Ascomycota</taxon>
        <taxon>Saccharomycotina</taxon>
        <taxon>Pichiomycetes</taxon>
        <taxon>Debaryomycetaceae</taxon>
        <taxon>Candida/Lodderomyces clade</taxon>
        <taxon>Candida</taxon>
    </lineage>
</organism>
<comment type="similarity">
    <text evidence="2">Belongs to the ERCC1/RAD10/SWI10 family.</text>
</comment>
<feature type="compositionally biased region" description="Polar residues" evidence="7">
    <location>
        <begin position="96"/>
        <end position="121"/>
    </location>
</feature>
<protein>
    <submittedName>
        <fullName evidence="9">Binding domain of DNA repair protein Ercc1 (Rad10/Swi10) family protein</fullName>
    </submittedName>
</protein>
<evidence type="ECO:0000256" key="7">
    <source>
        <dbReference type="SAM" id="MobiDB-lite"/>
    </source>
</evidence>
<feature type="domain" description="ERCC1-like central" evidence="8">
    <location>
        <begin position="116"/>
        <end position="240"/>
    </location>
</feature>
<evidence type="ECO:0000256" key="3">
    <source>
        <dbReference type="ARBA" id="ARBA00022763"/>
    </source>
</evidence>
<dbReference type="GO" id="GO:0006302">
    <property type="term" value="P:double-strand break repair"/>
    <property type="evidence" value="ECO:0007669"/>
    <property type="project" value="UniProtKB-ARBA"/>
</dbReference>
<evidence type="ECO:0000256" key="4">
    <source>
        <dbReference type="ARBA" id="ARBA00023125"/>
    </source>
</evidence>
<keyword evidence="6" id="KW-0539">Nucleus</keyword>
<dbReference type="Gene3D" id="3.40.50.10130">
    <property type="match status" value="1"/>
</dbReference>
<dbReference type="NCBIfam" id="TIGR00597">
    <property type="entry name" value="rad10"/>
    <property type="match status" value="1"/>
</dbReference>
<dbReference type="Pfam" id="PF03834">
    <property type="entry name" value="Rad10"/>
    <property type="match status" value="1"/>
</dbReference>
<dbReference type="GO" id="GO:0070914">
    <property type="term" value="P:UV-damage excision repair"/>
    <property type="evidence" value="ECO:0007669"/>
    <property type="project" value="TreeGrafter"/>
</dbReference>
<dbReference type="GO" id="GO:0003697">
    <property type="term" value="F:single-stranded DNA binding"/>
    <property type="evidence" value="ECO:0007669"/>
    <property type="project" value="TreeGrafter"/>
</dbReference>
<keyword evidence="3" id="KW-0227">DNA damage</keyword>
<dbReference type="GO" id="GO:0006312">
    <property type="term" value="P:mitotic recombination"/>
    <property type="evidence" value="ECO:0007669"/>
    <property type="project" value="TreeGrafter"/>
</dbReference>
<keyword evidence="4" id="KW-0238">DNA-binding</keyword>
<evidence type="ECO:0000256" key="1">
    <source>
        <dbReference type="ARBA" id="ARBA00004123"/>
    </source>
</evidence>
<evidence type="ECO:0000313" key="10">
    <source>
        <dbReference type="Proteomes" id="UP000536275"/>
    </source>
</evidence>
<evidence type="ECO:0000259" key="8">
    <source>
        <dbReference type="Pfam" id="PF03834"/>
    </source>
</evidence>
<comment type="subcellular location">
    <subcellularLocation>
        <location evidence="1">Nucleus</location>
    </subcellularLocation>
</comment>
<feature type="compositionally biased region" description="Pro residues" evidence="7">
    <location>
        <begin position="59"/>
        <end position="69"/>
    </location>
</feature>
<dbReference type="AlphaFoldDB" id="A0A8H6BTK4"/>
<feature type="region of interest" description="Disordered" evidence="7">
    <location>
        <begin position="27"/>
        <end position="121"/>
    </location>
</feature>
<evidence type="ECO:0000256" key="2">
    <source>
        <dbReference type="ARBA" id="ARBA00008283"/>
    </source>
</evidence>
<dbReference type="SUPFAM" id="SSF52980">
    <property type="entry name" value="Restriction endonuclease-like"/>
    <property type="match status" value="1"/>
</dbReference>
<dbReference type="GO" id="GO:0003684">
    <property type="term" value="F:damaged DNA binding"/>
    <property type="evidence" value="ECO:0007669"/>
    <property type="project" value="InterPro"/>
</dbReference>
<accession>A0A8H6BTK4</accession>
<dbReference type="InterPro" id="IPR010994">
    <property type="entry name" value="RuvA_2-like"/>
</dbReference>
<dbReference type="FunFam" id="3.40.50.10130:FF:000001">
    <property type="entry name" value="DNA excision repair protein ERCC-1"/>
    <property type="match status" value="1"/>
</dbReference>
<dbReference type="EMBL" id="JABWAD010000061">
    <property type="protein sequence ID" value="KAF6063165.1"/>
    <property type="molecule type" value="Genomic_DNA"/>
</dbReference>
<dbReference type="PANTHER" id="PTHR12749">
    <property type="entry name" value="EXCISION REPAIR CROSS-COMPLEMENTING 1 ERCC1"/>
    <property type="match status" value="1"/>
</dbReference>
<dbReference type="Gene3D" id="1.10.150.20">
    <property type="entry name" value="5' to 3' exonuclease, C-terminal subdomain"/>
    <property type="match status" value="1"/>
</dbReference>
<proteinExistence type="inferred from homology"/>
<gene>
    <name evidence="9" type="ORF">FOB64_006168</name>
</gene>
<dbReference type="Proteomes" id="UP000536275">
    <property type="component" value="Unassembled WGS sequence"/>
</dbReference>
<feature type="compositionally biased region" description="Polar residues" evidence="7">
    <location>
        <begin position="70"/>
        <end position="88"/>
    </location>
</feature>
<dbReference type="GO" id="GO:0000110">
    <property type="term" value="C:nucleotide-excision repair factor 1 complex"/>
    <property type="evidence" value="ECO:0007669"/>
    <property type="project" value="TreeGrafter"/>
</dbReference>
<comment type="caution">
    <text evidence="9">The sequence shown here is derived from an EMBL/GenBank/DDBJ whole genome shotgun (WGS) entry which is preliminary data.</text>
</comment>
<name>A0A8H6BTK4_CANAX</name>
<feature type="compositionally biased region" description="Polar residues" evidence="7">
    <location>
        <begin position="46"/>
        <end position="56"/>
    </location>
</feature>
<dbReference type="GO" id="GO:0070522">
    <property type="term" value="C:ERCC4-ERCC1 complex"/>
    <property type="evidence" value="ECO:0007669"/>
    <property type="project" value="TreeGrafter"/>
</dbReference>